<evidence type="ECO:0000256" key="3">
    <source>
        <dbReference type="ARBA" id="ARBA00022630"/>
    </source>
</evidence>
<dbReference type="GO" id="GO:0005524">
    <property type="term" value="F:ATP binding"/>
    <property type="evidence" value="ECO:0007669"/>
    <property type="project" value="UniProtKB-UniRule"/>
</dbReference>
<evidence type="ECO:0000256" key="13">
    <source>
        <dbReference type="ARBA" id="ARBA00049494"/>
    </source>
</evidence>
<dbReference type="SUPFAM" id="SSF82114">
    <property type="entry name" value="Riboflavin kinase-like"/>
    <property type="match status" value="1"/>
</dbReference>
<evidence type="ECO:0000313" key="16">
    <source>
        <dbReference type="EMBL" id="QNT64845.1"/>
    </source>
</evidence>
<gene>
    <name evidence="16" type="primary">ribF</name>
    <name evidence="16" type="ORF">FY536_06140</name>
</gene>
<dbReference type="GO" id="GO:0009231">
    <property type="term" value="P:riboflavin biosynthetic process"/>
    <property type="evidence" value="ECO:0007669"/>
    <property type="project" value="InterPro"/>
</dbReference>
<feature type="domain" description="Riboflavin kinase" evidence="15">
    <location>
        <begin position="185"/>
        <end position="310"/>
    </location>
</feature>
<keyword evidence="8 14" id="KW-0418">Kinase</keyword>
<evidence type="ECO:0000256" key="12">
    <source>
        <dbReference type="ARBA" id="ARBA00047880"/>
    </source>
</evidence>
<evidence type="ECO:0000256" key="8">
    <source>
        <dbReference type="ARBA" id="ARBA00022777"/>
    </source>
</evidence>
<dbReference type="Proteomes" id="UP000516446">
    <property type="component" value="Chromosome"/>
</dbReference>
<sequence>MQVIKLHHPYQMEQILLEPVVLAMGFFDGVHIGHQAVIKKAAQKARQENVKLAVLTYNQHASVVFSKQPQPFKYLTPTPQKLNMFADLGVEIVYLIEFTSALARLSPVKFVQQYMVDLHAVAVVAGFDHTFGPAKTANMQTLPQLAQNRFEVIEVQPVLVKGVEAASTEIRALLDAGQVDLLPPILNRLYTTTGLVVHGDARGREMGFPTLNLVTPSDERLPKDGVYIVEVQVNDKWYGGMAQIGYNVTFGHGRAQTLEINLFDFKDLVYGEHVTVRWHRYLRAEVEFSGMDALIEQLNQDRQQSEDYLNNK</sequence>
<dbReference type="Gene3D" id="2.40.30.30">
    <property type="entry name" value="Riboflavin kinase-like"/>
    <property type="match status" value="1"/>
</dbReference>
<dbReference type="PIRSF" id="PIRSF004491">
    <property type="entry name" value="FAD_Synth"/>
    <property type="match status" value="1"/>
</dbReference>
<dbReference type="FunFam" id="3.40.50.620:FF:000021">
    <property type="entry name" value="Riboflavin biosynthesis protein"/>
    <property type="match status" value="1"/>
</dbReference>
<evidence type="ECO:0000256" key="7">
    <source>
        <dbReference type="ARBA" id="ARBA00022741"/>
    </source>
</evidence>
<dbReference type="InterPro" id="IPR015864">
    <property type="entry name" value="FAD_synthase"/>
</dbReference>
<keyword evidence="11" id="KW-0511">Multifunctional enzyme</keyword>
<dbReference type="InterPro" id="IPR023465">
    <property type="entry name" value="Riboflavin_kinase_dom_sf"/>
</dbReference>
<dbReference type="PANTHER" id="PTHR22749">
    <property type="entry name" value="RIBOFLAVIN KINASE/FMN ADENYLYLTRANSFERASE"/>
    <property type="match status" value="1"/>
</dbReference>
<dbReference type="Pfam" id="PF06574">
    <property type="entry name" value="FAD_syn"/>
    <property type="match status" value="1"/>
</dbReference>
<evidence type="ECO:0000256" key="6">
    <source>
        <dbReference type="ARBA" id="ARBA00022695"/>
    </source>
</evidence>
<evidence type="ECO:0000256" key="14">
    <source>
        <dbReference type="PIRNR" id="PIRNR004491"/>
    </source>
</evidence>
<dbReference type="RefSeq" id="WP_006845191.1">
    <property type="nucleotide sequence ID" value="NZ_CP026847.1"/>
</dbReference>
<keyword evidence="9 14" id="KW-0274">FAD</keyword>
<dbReference type="EC" id="2.7.1.26" evidence="14"/>
<keyword evidence="5 14" id="KW-0808">Transferase</keyword>
<comment type="catalytic activity">
    <reaction evidence="12 14">
        <text>riboflavin + ATP = FMN + ADP + H(+)</text>
        <dbReference type="Rhea" id="RHEA:14357"/>
        <dbReference type="ChEBI" id="CHEBI:15378"/>
        <dbReference type="ChEBI" id="CHEBI:30616"/>
        <dbReference type="ChEBI" id="CHEBI:57986"/>
        <dbReference type="ChEBI" id="CHEBI:58210"/>
        <dbReference type="ChEBI" id="CHEBI:456216"/>
        <dbReference type="EC" id="2.7.1.26"/>
    </reaction>
</comment>
<keyword evidence="10 14" id="KW-0067">ATP-binding</keyword>
<dbReference type="SUPFAM" id="SSF52374">
    <property type="entry name" value="Nucleotidylyl transferase"/>
    <property type="match status" value="1"/>
</dbReference>
<evidence type="ECO:0000256" key="2">
    <source>
        <dbReference type="ARBA" id="ARBA00005201"/>
    </source>
</evidence>
<evidence type="ECO:0000313" key="17">
    <source>
        <dbReference type="Proteomes" id="UP000516446"/>
    </source>
</evidence>
<evidence type="ECO:0000256" key="10">
    <source>
        <dbReference type="ARBA" id="ARBA00022840"/>
    </source>
</evidence>
<comment type="similarity">
    <text evidence="14">Belongs to the ribF family.</text>
</comment>
<dbReference type="EC" id="2.7.7.2" evidence="14"/>
<keyword evidence="4 14" id="KW-0288">FMN</keyword>
<dbReference type="SMART" id="SM00904">
    <property type="entry name" value="Flavokinase"/>
    <property type="match status" value="1"/>
</dbReference>
<evidence type="ECO:0000256" key="9">
    <source>
        <dbReference type="ARBA" id="ARBA00022827"/>
    </source>
</evidence>
<dbReference type="AlphaFoldDB" id="A0A7H1MN09"/>
<dbReference type="InterPro" id="IPR002606">
    <property type="entry name" value="Riboflavin_kinase_bac"/>
</dbReference>
<accession>A0A7H1MN09</accession>
<keyword evidence="3 14" id="KW-0285">Flavoprotein</keyword>
<comment type="pathway">
    <text evidence="1 14">Cofactor biosynthesis; FAD biosynthesis; FAD from FMN: step 1/1.</text>
</comment>
<comment type="catalytic activity">
    <reaction evidence="13 14">
        <text>FMN + ATP + H(+) = FAD + diphosphate</text>
        <dbReference type="Rhea" id="RHEA:17237"/>
        <dbReference type="ChEBI" id="CHEBI:15378"/>
        <dbReference type="ChEBI" id="CHEBI:30616"/>
        <dbReference type="ChEBI" id="CHEBI:33019"/>
        <dbReference type="ChEBI" id="CHEBI:57692"/>
        <dbReference type="ChEBI" id="CHEBI:58210"/>
        <dbReference type="EC" id="2.7.7.2"/>
    </reaction>
</comment>
<dbReference type="GO" id="GO:0008531">
    <property type="term" value="F:riboflavin kinase activity"/>
    <property type="evidence" value="ECO:0007669"/>
    <property type="project" value="UniProtKB-UniRule"/>
</dbReference>
<dbReference type="EMBL" id="CP043431">
    <property type="protein sequence ID" value="QNT64845.1"/>
    <property type="molecule type" value="Genomic_DNA"/>
</dbReference>
<dbReference type="CDD" id="cd02064">
    <property type="entry name" value="FAD_synthetase_N"/>
    <property type="match status" value="1"/>
</dbReference>
<dbReference type="Gene3D" id="3.40.50.620">
    <property type="entry name" value="HUPs"/>
    <property type="match status" value="1"/>
</dbReference>
<dbReference type="GO" id="GO:0009398">
    <property type="term" value="P:FMN biosynthetic process"/>
    <property type="evidence" value="ECO:0007669"/>
    <property type="project" value="UniProtKB-UniRule"/>
</dbReference>
<dbReference type="InterPro" id="IPR014729">
    <property type="entry name" value="Rossmann-like_a/b/a_fold"/>
</dbReference>
<dbReference type="Pfam" id="PF01687">
    <property type="entry name" value="Flavokinase"/>
    <property type="match status" value="1"/>
</dbReference>
<evidence type="ECO:0000256" key="11">
    <source>
        <dbReference type="ARBA" id="ARBA00023268"/>
    </source>
</evidence>
<comment type="pathway">
    <text evidence="2 14">Cofactor biosynthesis; FMN biosynthesis; FMN from riboflavin (ATP route): step 1/1.</text>
</comment>
<keyword evidence="17" id="KW-1185">Reference proteome</keyword>
<organism evidence="16 17">
    <name type="scientific">Weissella koreensis</name>
    <dbReference type="NCBI Taxonomy" id="165096"/>
    <lineage>
        <taxon>Bacteria</taxon>
        <taxon>Bacillati</taxon>
        <taxon>Bacillota</taxon>
        <taxon>Bacilli</taxon>
        <taxon>Lactobacillales</taxon>
        <taxon>Lactobacillaceae</taxon>
        <taxon>Weissella</taxon>
    </lineage>
</organism>
<protein>
    <recommendedName>
        <fullName evidence="14">Riboflavin biosynthesis protein</fullName>
    </recommendedName>
    <domain>
        <recommendedName>
            <fullName evidence="14">Riboflavin kinase</fullName>
            <ecNumber evidence="14">2.7.1.26</ecNumber>
        </recommendedName>
        <alternativeName>
            <fullName evidence="14">Flavokinase</fullName>
        </alternativeName>
    </domain>
    <domain>
        <recommendedName>
            <fullName evidence="14">FMN adenylyltransferase</fullName>
            <ecNumber evidence="14">2.7.7.2</ecNumber>
        </recommendedName>
        <alternativeName>
            <fullName evidence="14">FAD pyrophosphorylase</fullName>
        </alternativeName>
        <alternativeName>
            <fullName evidence="14">FAD synthase</fullName>
        </alternativeName>
    </domain>
</protein>
<evidence type="ECO:0000256" key="5">
    <source>
        <dbReference type="ARBA" id="ARBA00022679"/>
    </source>
</evidence>
<dbReference type="UniPathway" id="UPA00277">
    <property type="reaction ID" value="UER00407"/>
</dbReference>
<dbReference type="InterPro" id="IPR023468">
    <property type="entry name" value="Riboflavin_kinase"/>
</dbReference>
<proteinExistence type="inferred from homology"/>
<dbReference type="GO" id="GO:0006747">
    <property type="term" value="P:FAD biosynthetic process"/>
    <property type="evidence" value="ECO:0007669"/>
    <property type="project" value="UniProtKB-UniRule"/>
</dbReference>
<evidence type="ECO:0000256" key="4">
    <source>
        <dbReference type="ARBA" id="ARBA00022643"/>
    </source>
</evidence>
<dbReference type="InterPro" id="IPR015865">
    <property type="entry name" value="Riboflavin_kinase_bac/euk"/>
</dbReference>
<dbReference type="UniPathway" id="UPA00276">
    <property type="reaction ID" value="UER00406"/>
</dbReference>
<dbReference type="PANTHER" id="PTHR22749:SF6">
    <property type="entry name" value="RIBOFLAVIN KINASE"/>
    <property type="match status" value="1"/>
</dbReference>
<reference evidence="16 17" key="1">
    <citation type="submission" date="2019-08" db="EMBL/GenBank/DDBJ databases">
        <authorList>
            <person name="Chang H.C."/>
            <person name="Mun S.Y."/>
        </authorList>
    </citation>
    <scope>NUCLEOTIDE SEQUENCE [LARGE SCALE GENOMIC DNA]</scope>
    <source>
        <strain evidence="16 17">SK</strain>
    </source>
</reference>
<dbReference type="GO" id="GO:0003919">
    <property type="term" value="F:FMN adenylyltransferase activity"/>
    <property type="evidence" value="ECO:0007669"/>
    <property type="project" value="UniProtKB-UniRule"/>
</dbReference>
<dbReference type="NCBIfam" id="TIGR00083">
    <property type="entry name" value="ribF"/>
    <property type="match status" value="1"/>
</dbReference>
<evidence type="ECO:0000259" key="15">
    <source>
        <dbReference type="SMART" id="SM00904"/>
    </source>
</evidence>
<name>A0A7H1MN09_9LACO</name>
<evidence type="ECO:0000256" key="1">
    <source>
        <dbReference type="ARBA" id="ARBA00004726"/>
    </source>
</evidence>
<keyword evidence="6 14" id="KW-0548">Nucleotidyltransferase</keyword>
<keyword evidence="7 14" id="KW-0547">Nucleotide-binding</keyword>